<gene>
    <name evidence="1" type="ORF">S01H4_24186</name>
</gene>
<protein>
    <submittedName>
        <fullName evidence="1">Uncharacterized protein</fullName>
    </submittedName>
</protein>
<reference evidence="1" key="1">
    <citation type="journal article" date="2014" name="Front. Microbiol.">
        <title>High frequency of phylogenetically diverse reductive dehalogenase-homologous genes in deep subseafloor sedimentary metagenomes.</title>
        <authorList>
            <person name="Kawai M."/>
            <person name="Futagami T."/>
            <person name="Toyoda A."/>
            <person name="Takaki Y."/>
            <person name="Nishi S."/>
            <person name="Hori S."/>
            <person name="Arai W."/>
            <person name="Tsubouchi T."/>
            <person name="Morono Y."/>
            <person name="Uchiyama I."/>
            <person name="Ito T."/>
            <person name="Fujiyama A."/>
            <person name="Inagaki F."/>
            <person name="Takami H."/>
        </authorList>
    </citation>
    <scope>NUCLEOTIDE SEQUENCE</scope>
    <source>
        <strain evidence="1">Expedition CK06-06</strain>
    </source>
</reference>
<accession>X1AM42</accession>
<dbReference type="AlphaFoldDB" id="X1AM42"/>
<sequence>MAAENLTLEQELSRKFVASPEELELVGNIQDVDVVPPPAEDPSKSKFTVSPNEFVHTGNIDEVEVLNPEFPHKGTNLPPLPSPK</sequence>
<proteinExistence type="predicted"/>
<comment type="caution">
    <text evidence="1">The sequence shown here is derived from an EMBL/GenBank/DDBJ whole genome shotgun (WGS) entry which is preliminary data.</text>
</comment>
<evidence type="ECO:0000313" key="1">
    <source>
        <dbReference type="EMBL" id="GAG83679.1"/>
    </source>
</evidence>
<dbReference type="EMBL" id="BART01011330">
    <property type="protein sequence ID" value="GAG83679.1"/>
    <property type="molecule type" value="Genomic_DNA"/>
</dbReference>
<organism evidence="1">
    <name type="scientific">marine sediment metagenome</name>
    <dbReference type="NCBI Taxonomy" id="412755"/>
    <lineage>
        <taxon>unclassified sequences</taxon>
        <taxon>metagenomes</taxon>
        <taxon>ecological metagenomes</taxon>
    </lineage>
</organism>
<name>X1AM42_9ZZZZ</name>